<dbReference type="STRING" id="880526.GCA_000427365_02184"/>
<dbReference type="CDD" id="cd08187">
    <property type="entry name" value="BDH"/>
    <property type="match status" value="1"/>
</dbReference>
<evidence type="ECO:0000256" key="2">
    <source>
        <dbReference type="ARBA" id="ARBA00023002"/>
    </source>
</evidence>
<dbReference type="GO" id="GO:1990362">
    <property type="term" value="F:butanol dehydrogenase (NAD+) activity"/>
    <property type="evidence" value="ECO:0007669"/>
    <property type="project" value="InterPro"/>
</dbReference>
<evidence type="ECO:0000313" key="5">
    <source>
        <dbReference type="EMBL" id="SUE34412.1"/>
    </source>
</evidence>
<reference evidence="5 6" key="1">
    <citation type="submission" date="2018-06" db="EMBL/GenBank/DDBJ databases">
        <authorList>
            <consortium name="Pathogen Informatics"/>
            <person name="Doyle S."/>
        </authorList>
    </citation>
    <scope>NUCLEOTIDE SEQUENCE [LARGE SCALE GENOMIC DNA]</scope>
    <source>
        <strain evidence="5 6">NCTC11190</strain>
    </source>
</reference>
<keyword evidence="6" id="KW-1185">Reference proteome</keyword>
<dbReference type="PROSITE" id="PS00060">
    <property type="entry name" value="ADH_IRON_2"/>
    <property type="match status" value="1"/>
</dbReference>
<evidence type="ECO:0000259" key="3">
    <source>
        <dbReference type="Pfam" id="PF00465"/>
    </source>
</evidence>
<comment type="similarity">
    <text evidence="1">Belongs to the iron-containing alcohol dehydrogenase family.</text>
</comment>
<dbReference type="InterPro" id="IPR001670">
    <property type="entry name" value="ADH_Fe/GldA"/>
</dbReference>
<gene>
    <name evidence="5" type="primary">yqhD</name>
    <name evidence="5" type="ORF">NCTC11190_01635</name>
</gene>
<protein>
    <submittedName>
        <fullName evidence="5">Alcohol dehydrogenase YqhD</fullName>
        <ecNumber evidence="5">1.1.1.-</ecNumber>
    </submittedName>
</protein>
<dbReference type="InterPro" id="IPR044731">
    <property type="entry name" value="BDH-like"/>
</dbReference>
<dbReference type="SUPFAM" id="SSF56796">
    <property type="entry name" value="Dehydroquinate synthase-like"/>
    <property type="match status" value="1"/>
</dbReference>
<dbReference type="GO" id="GO:0046872">
    <property type="term" value="F:metal ion binding"/>
    <property type="evidence" value="ECO:0007669"/>
    <property type="project" value="InterPro"/>
</dbReference>
<dbReference type="InterPro" id="IPR018211">
    <property type="entry name" value="ADH_Fe_CS"/>
</dbReference>
<feature type="domain" description="Alcohol dehydrogenase iron-type/glycerol dehydrogenase GldA" evidence="3">
    <location>
        <begin position="9"/>
        <end position="174"/>
    </location>
</feature>
<evidence type="ECO:0000256" key="1">
    <source>
        <dbReference type="ARBA" id="ARBA00007358"/>
    </source>
</evidence>
<name>A0A379MUV3_9BACT</name>
<organism evidence="5 6">
    <name type="scientific">Rikenella microfusus</name>
    <dbReference type="NCBI Taxonomy" id="28139"/>
    <lineage>
        <taxon>Bacteria</taxon>
        <taxon>Pseudomonadati</taxon>
        <taxon>Bacteroidota</taxon>
        <taxon>Bacteroidia</taxon>
        <taxon>Bacteroidales</taxon>
        <taxon>Rikenellaceae</taxon>
        <taxon>Rikenella</taxon>
    </lineage>
</organism>
<dbReference type="Pfam" id="PF25137">
    <property type="entry name" value="ADH_Fe_C"/>
    <property type="match status" value="1"/>
</dbReference>
<dbReference type="GO" id="GO:0008106">
    <property type="term" value="F:alcohol dehydrogenase (NADP+) activity"/>
    <property type="evidence" value="ECO:0007669"/>
    <property type="project" value="TreeGrafter"/>
</dbReference>
<dbReference type="AlphaFoldDB" id="A0A379MUV3"/>
<evidence type="ECO:0000259" key="4">
    <source>
        <dbReference type="Pfam" id="PF25137"/>
    </source>
</evidence>
<dbReference type="InterPro" id="IPR056798">
    <property type="entry name" value="ADH_Fe_C"/>
</dbReference>
<dbReference type="GO" id="GO:0005829">
    <property type="term" value="C:cytosol"/>
    <property type="evidence" value="ECO:0007669"/>
    <property type="project" value="TreeGrafter"/>
</dbReference>
<dbReference type="EMBL" id="UGVL01000001">
    <property type="protein sequence ID" value="SUE34412.1"/>
    <property type="molecule type" value="Genomic_DNA"/>
</dbReference>
<keyword evidence="2 5" id="KW-0560">Oxidoreductase</keyword>
<accession>A0A379MUV3</accession>
<dbReference type="Pfam" id="PF00465">
    <property type="entry name" value="Fe-ADH"/>
    <property type="match status" value="1"/>
</dbReference>
<dbReference type="PANTHER" id="PTHR43633:SF1">
    <property type="entry name" value="ALCOHOL DEHYDROGENASE YQHD"/>
    <property type="match status" value="1"/>
</dbReference>
<proteinExistence type="inferred from homology"/>
<dbReference type="FunFam" id="3.40.50.1970:FF:000003">
    <property type="entry name" value="Alcohol dehydrogenase, iron-containing"/>
    <property type="match status" value="1"/>
</dbReference>
<feature type="domain" description="Fe-containing alcohol dehydrogenase-like C-terminal" evidence="4">
    <location>
        <begin position="186"/>
        <end position="380"/>
    </location>
</feature>
<dbReference type="EC" id="1.1.1.-" evidence="5"/>
<dbReference type="RefSeq" id="WP_027291718.1">
    <property type="nucleotide sequence ID" value="NZ_CANTWR010000001.1"/>
</dbReference>
<dbReference type="Gene3D" id="3.40.50.1970">
    <property type="match status" value="1"/>
</dbReference>
<evidence type="ECO:0000313" key="6">
    <source>
        <dbReference type="Proteomes" id="UP000255233"/>
    </source>
</evidence>
<dbReference type="GO" id="GO:1990002">
    <property type="term" value="F:methylglyoxal reductase (NADPH) (acetol producing) activity"/>
    <property type="evidence" value="ECO:0007669"/>
    <property type="project" value="TreeGrafter"/>
</dbReference>
<dbReference type="PANTHER" id="PTHR43633">
    <property type="entry name" value="ALCOHOL DEHYDROGENASE YQHD"/>
    <property type="match status" value="1"/>
</dbReference>
<dbReference type="OrthoDB" id="9801156at2"/>
<dbReference type="Gene3D" id="1.20.1090.10">
    <property type="entry name" value="Dehydroquinate synthase-like - alpha domain"/>
    <property type="match status" value="1"/>
</dbReference>
<sequence length="382" mass="42274">MNNFTFRNPTKLIFGKGTIAQIAAEIPAEAKIMMTYGGGSIRRNGVYDQVKAALKDRTVVEFGGIEPNPQYETLVQAIGLAREQGVDFLLAVGGGSVIDGTKFIATALKYEGDPWDFMVDPSKATDAVPLATVLTLPATGSEMNNGAVVSRKEFNEKLAFHNPKGYPLFSVLDPEVCYSLPQRQIVNGIVDSFAHTLEQYLTFDTQSMVMDRWAEGLLLTLVELGPKLVERHDRYDEVANFMLTATMALNGFIAMGVPQDWATHMIGHELTALHGLDHGVTLAIVYPGMMKVMRREKFDKLVQYAERVWGVTGSPEQKAEAAIGKTDAFFRSLGVKTRLSEHGIGEQTVDFIVERFRKRGWNLGESGKVTPERVAEILHDRM</sequence>
<dbReference type="Proteomes" id="UP000255233">
    <property type="component" value="Unassembled WGS sequence"/>
</dbReference>